<keyword evidence="1" id="KW-0732">Signal</keyword>
<evidence type="ECO:0000259" key="2">
    <source>
        <dbReference type="Pfam" id="PF26641"/>
    </source>
</evidence>
<dbReference type="Pfam" id="PF26641">
    <property type="entry name" value="DUF8213"/>
    <property type="match status" value="1"/>
</dbReference>
<keyword evidence="4" id="KW-1185">Reference proteome</keyword>
<name>A4CBX2_9GAMM</name>
<dbReference type="Proteomes" id="UP000006201">
    <property type="component" value="Unassembled WGS sequence"/>
</dbReference>
<dbReference type="EMBL" id="AAOH01000005">
    <property type="protein sequence ID" value="EAR27859.1"/>
    <property type="molecule type" value="Genomic_DNA"/>
</dbReference>
<feature type="chain" id="PRO_5002665933" description="DUF8213 domain-containing protein" evidence="1">
    <location>
        <begin position="22"/>
        <end position="279"/>
    </location>
</feature>
<protein>
    <recommendedName>
        <fullName evidence="2">DUF8213 domain-containing protein</fullName>
    </recommendedName>
</protein>
<dbReference type="InterPro" id="IPR058526">
    <property type="entry name" value="DUF8213"/>
</dbReference>
<organism evidence="3 4">
    <name type="scientific">Pseudoalteromonas tunicata D2</name>
    <dbReference type="NCBI Taxonomy" id="87626"/>
    <lineage>
        <taxon>Bacteria</taxon>
        <taxon>Pseudomonadati</taxon>
        <taxon>Pseudomonadota</taxon>
        <taxon>Gammaproteobacteria</taxon>
        <taxon>Alteromonadales</taxon>
        <taxon>Pseudoalteromonadaceae</taxon>
        <taxon>Pseudoalteromonas</taxon>
    </lineage>
</organism>
<evidence type="ECO:0000313" key="3">
    <source>
        <dbReference type="EMBL" id="EAR27859.1"/>
    </source>
</evidence>
<feature type="signal peptide" evidence="1">
    <location>
        <begin position="1"/>
        <end position="21"/>
    </location>
</feature>
<reference evidence="3 4" key="1">
    <citation type="submission" date="2006-02" db="EMBL/GenBank/DDBJ databases">
        <authorList>
            <person name="Moran M.A."/>
            <person name="Kjelleberg S."/>
            <person name="Egan S."/>
            <person name="Saunders N."/>
            <person name="Thomas T."/>
            <person name="Ferriera S."/>
            <person name="Johnson J."/>
            <person name="Kravitz S."/>
            <person name="Halpern A."/>
            <person name="Remington K."/>
            <person name="Beeson K."/>
            <person name="Tran B."/>
            <person name="Rogers Y.-H."/>
            <person name="Friedman R."/>
            <person name="Venter J.C."/>
        </authorList>
    </citation>
    <scope>NUCLEOTIDE SEQUENCE [LARGE SCALE GENOMIC DNA]</scope>
    <source>
        <strain evidence="3 4">D2</strain>
    </source>
</reference>
<comment type="caution">
    <text evidence="3">The sequence shown here is derived from an EMBL/GenBank/DDBJ whole genome shotgun (WGS) entry which is preliminary data.</text>
</comment>
<evidence type="ECO:0000313" key="4">
    <source>
        <dbReference type="Proteomes" id="UP000006201"/>
    </source>
</evidence>
<proteinExistence type="predicted"/>
<dbReference type="OrthoDB" id="6289829at2"/>
<dbReference type="AlphaFoldDB" id="A4CBX2"/>
<dbReference type="eggNOG" id="ENOG5031T99">
    <property type="taxonomic scope" value="Bacteria"/>
</dbReference>
<gene>
    <name evidence="3" type="ORF">PTD2_18595</name>
</gene>
<evidence type="ECO:0000256" key="1">
    <source>
        <dbReference type="SAM" id="SignalP"/>
    </source>
</evidence>
<accession>A4CBX2</accession>
<feature type="domain" description="DUF8213" evidence="2">
    <location>
        <begin position="213"/>
        <end position="269"/>
    </location>
</feature>
<dbReference type="HOGENOM" id="CLU_997033_0_0_6"/>
<dbReference type="RefSeq" id="WP_009839691.1">
    <property type="nucleotide sequence ID" value="NZ_CH959301.1"/>
</dbReference>
<sequence length="279" mass="30686">MKKIILILFALLFLQPKVSISAENSQLEMSAKGAGVQGSFSAINVQERDQSSFHSGNGEVDNNVNKVEFSVTGSFLDEINAVIKYKGNRYELFYDNLNQKAEIKGFGKKGEKLILDQNLKSDLTQIFRTSQLTAPQIMSFQSDLDSATNKTFLRFFEFLSTYPIGTPIHQIIQKDDGAISVLGWENLCSSMGRQKKAIWDVTGVGTKTKYYKVGGHGFCAGRCGAGCPMFGDGQYTQDCLNHDACADVEGQQLGACSNEWTAAADDFWFSPDCTTPPSN</sequence>